<comment type="caution">
    <text evidence="2">The sequence shown here is derived from an EMBL/GenBank/DDBJ whole genome shotgun (WGS) entry which is preliminary data.</text>
</comment>
<proteinExistence type="predicted"/>
<evidence type="ECO:0000313" key="3">
    <source>
        <dbReference type="Proteomes" id="UP001070176"/>
    </source>
</evidence>
<sequence length="73" mass="8322">MKKNLFLRLCLILVVALTISSCRTDHLNENENYNNSSKFQLTSKRISLNESKHKGLILPELEKADAAFKNSKT</sequence>
<feature type="non-terminal residue" evidence="2">
    <location>
        <position position="73"/>
    </location>
</feature>
<dbReference type="EMBL" id="JAOVZV010000016">
    <property type="protein sequence ID" value="MCX8533651.1"/>
    <property type="molecule type" value="Genomic_DNA"/>
</dbReference>
<protein>
    <submittedName>
        <fullName evidence="2">Uncharacterized protein</fullName>
    </submittedName>
</protein>
<organism evidence="2 3">
    <name type="scientific">Chryseobacterium luquanense</name>
    <dbReference type="NCBI Taxonomy" id="2983766"/>
    <lineage>
        <taxon>Bacteria</taxon>
        <taxon>Pseudomonadati</taxon>
        <taxon>Bacteroidota</taxon>
        <taxon>Flavobacteriia</taxon>
        <taxon>Flavobacteriales</taxon>
        <taxon>Weeksellaceae</taxon>
        <taxon>Chryseobacterium group</taxon>
        <taxon>Chryseobacterium</taxon>
    </lineage>
</organism>
<evidence type="ECO:0000313" key="2">
    <source>
        <dbReference type="EMBL" id="MCX8533651.1"/>
    </source>
</evidence>
<dbReference type="RefSeq" id="WP_267282146.1">
    <property type="nucleotide sequence ID" value="NZ_JAOVZV010000016.1"/>
</dbReference>
<name>A0ABT3Y665_9FLAO</name>
<keyword evidence="1" id="KW-0732">Signal</keyword>
<dbReference type="PROSITE" id="PS51257">
    <property type="entry name" value="PROKAR_LIPOPROTEIN"/>
    <property type="match status" value="1"/>
</dbReference>
<evidence type="ECO:0000256" key="1">
    <source>
        <dbReference type="SAM" id="SignalP"/>
    </source>
</evidence>
<keyword evidence="3" id="KW-1185">Reference proteome</keyword>
<accession>A0ABT3Y665</accession>
<gene>
    <name evidence="2" type="ORF">OEA66_14945</name>
</gene>
<reference evidence="2" key="1">
    <citation type="submission" date="2022-10" db="EMBL/GenBank/DDBJ databases">
        <title>Chryseobacterium sp. nov., a novel bacterial species.</title>
        <authorList>
            <person name="Cao Y."/>
        </authorList>
    </citation>
    <scope>NUCLEOTIDE SEQUENCE</scope>
    <source>
        <strain evidence="2">KC 927</strain>
    </source>
</reference>
<dbReference type="Proteomes" id="UP001070176">
    <property type="component" value="Unassembled WGS sequence"/>
</dbReference>
<feature type="chain" id="PRO_5046389433" evidence="1">
    <location>
        <begin position="25"/>
        <end position="73"/>
    </location>
</feature>
<feature type="signal peptide" evidence="1">
    <location>
        <begin position="1"/>
        <end position="24"/>
    </location>
</feature>